<proteinExistence type="predicted"/>
<keyword evidence="3" id="KW-1185">Reference proteome</keyword>
<dbReference type="Proteomes" id="UP000689195">
    <property type="component" value="Unassembled WGS sequence"/>
</dbReference>
<keyword evidence="1" id="KW-0472">Membrane</keyword>
<comment type="caution">
    <text evidence="2">The sequence shown here is derived from an EMBL/GenBank/DDBJ whole genome shotgun (WGS) entry which is preliminary data.</text>
</comment>
<reference evidence="2" key="1">
    <citation type="submission" date="2021-01" db="EMBL/GenBank/DDBJ databases">
        <authorList>
            <consortium name="Genoscope - CEA"/>
            <person name="William W."/>
        </authorList>
    </citation>
    <scope>NUCLEOTIDE SEQUENCE</scope>
</reference>
<dbReference type="OrthoDB" id="308762at2759"/>
<accession>A0A8S1T0P6</accession>
<feature type="transmembrane region" description="Helical" evidence="1">
    <location>
        <begin position="112"/>
        <end position="128"/>
    </location>
</feature>
<keyword evidence="1" id="KW-1133">Transmembrane helix</keyword>
<feature type="transmembrane region" description="Helical" evidence="1">
    <location>
        <begin position="425"/>
        <end position="441"/>
    </location>
</feature>
<evidence type="ECO:0008006" key="4">
    <source>
        <dbReference type="Google" id="ProtNLM"/>
    </source>
</evidence>
<evidence type="ECO:0000313" key="2">
    <source>
        <dbReference type="EMBL" id="CAD8145057.1"/>
    </source>
</evidence>
<feature type="transmembrane region" description="Helical" evidence="1">
    <location>
        <begin position="134"/>
        <end position="154"/>
    </location>
</feature>
<evidence type="ECO:0000256" key="1">
    <source>
        <dbReference type="SAM" id="Phobius"/>
    </source>
</evidence>
<evidence type="ECO:0000313" key="3">
    <source>
        <dbReference type="Proteomes" id="UP000689195"/>
    </source>
</evidence>
<dbReference type="EMBL" id="CAJJDO010000014">
    <property type="protein sequence ID" value="CAD8145057.1"/>
    <property type="molecule type" value="Genomic_DNA"/>
</dbReference>
<keyword evidence="1" id="KW-0812">Transmembrane</keyword>
<protein>
    <recommendedName>
        <fullName evidence="4">Transmembrane protein</fullName>
    </recommendedName>
</protein>
<gene>
    <name evidence="2" type="ORF">PPENT_87.1.T0140053</name>
</gene>
<sequence>MQFLVKSSGRVGFFGFATATASHKDIAGKNFQRFQSKYAEYVTQFNQKLEAIEKENKAPNVAPQGKVFEHPYNNPHNPVNFSGIKSSELFYNFIGPEQVSPHYENFLVARKYLLLTYGGLIVIGFAAGTTNLHWIAKSSFLPFLFWMQIMYFYLEGRKSFMKPLLARFYRRVAGNECFQLDQYYHENMQLKIRTLLEAAKGQIEYGQLHKEFRDVKAELINTFLMNEQLNLQRHVAERSQNILKQAQQAEQINQNRLLSDIIEAAQKSLDTNLKSNLPEIQKASFKSALRGLAQGKMTYENDPLIDMILKTIREHVSKIQNLSPAEQKKLISLSKDQLAAIQANDKKAKEDFLRAEPKIDQTLKNYDNNKAPNVAPQGKVFEHPYNNPHNPVNFSGIKSSELFYNFIGPEQVSPHYENFLVARKYLLLTYGGLIVIGFAAGTTNLHWIAKSSFLPFLFWMQIMYFYLEGRKSFMKPLLARFYRRVAGNECFQLDQYYHENMQLKIRTLLEAAKGQIEYGQLHKEFRDVKAELINTFLMNEQLNLQRHVAERSQNILKQAQQAEQINQNRLLSDIIEAAQKSLDTNLKSNLPEIQKASFKSALRGLAQGKMTYENDPLIDMILKTIREHVSKIQNLSPAEQKKLISLSKDQLAAIQANDKKAKEDFLRAEPKIDQTLKNYDNVKRQLASWGQ</sequence>
<name>A0A8S1T0P6_9CILI</name>
<organism evidence="2 3">
    <name type="scientific">Paramecium pentaurelia</name>
    <dbReference type="NCBI Taxonomy" id="43138"/>
    <lineage>
        <taxon>Eukaryota</taxon>
        <taxon>Sar</taxon>
        <taxon>Alveolata</taxon>
        <taxon>Ciliophora</taxon>
        <taxon>Intramacronucleata</taxon>
        <taxon>Oligohymenophorea</taxon>
        <taxon>Peniculida</taxon>
        <taxon>Parameciidae</taxon>
        <taxon>Paramecium</taxon>
    </lineage>
</organism>
<dbReference type="AlphaFoldDB" id="A0A8S1T0P6"/>